<evidence type="ECO:0000313" key="2">
    <source>
        <dbReference type="EMBL" id="KNZ48776.1"/>
    </source>
</evidence>
<evidence type="ECO:0000313" key="3">
    <source>
        <dbReference type="Proteomes" id="UP000037035"/>
    </source>
</evidence>
<dbReference type="AlphaFoldDB" id="A0A0L6UJQ4"/>
<evidence type="ECO:0000259" key="1">
    <source>
        <dbReference type="Pfam" id="PF20231"/>
    </source>
</evidence>
<dbReference type="OrthoDB" id="2501184at2759"/>
<organism evidence="2 3">
    <name type="scientific">Puccinia sorghi</name>
    <dbReference type="NCBI Taxonomy" id="27349"/>
    <lineage>
        <taxon>Eukaryota</taxon>
        <taxon>Fungi</taxon>
        <taxon>Dikarya</taxon>
        <taxon>Basidiomycota</taxon>
        <taxon>Pucciniomycotina</taxon>
        <taxon>Pucciniomycetes</taxon>
        <taxon>Pucciniales</taxon>
        <taxon>Pucciniaceae</taxon>
        <taxon>Puccinia</taxon>
    </lineage>
</organism>
<dbReference type="VEuPathDB" id="FungiDB:VP01_541g11"/>
<feature type="domain" description="DUF6589" evidence="1">
    <location>
        <begin position="345"/>
        <end position="442"/>
    </location>
</feature>
<keyword evidence="3" id="KW-1185">Reference proteome</keyword>
<name>A0A0L6UJQ4_9BASI</name>
<reference evidence="2 3" key="1">
    <citation type="submission" date="2015-08" db="EMBL/GenBank/DDBJ databases">
        <title>Next Generation Sequencing and Analysis of the Genome of Puccinia sorghi L Schw, the Causal Agent of Maize Common Rust.</title>
        <authorList>
            <person name="Rochi L."/>
            <person name="Burguener G."/>
            <person name="Darino M."/>
            <person name="Turjanski A."/>
            <person name="Kreff E."/>
            <person name="Dieguez M.J."/>
            <person name="Sacco F."/>
        </authorList>
    </citation>
    <scope>NUCLEOTIDE SEQUENCE [LARGE SCALE GENOMIC DNA]</scope>
    <source>
        <strain evidence="2 3">RO10H11247</strain>
    </source>
</reference>
<comment type="caution">
    <text evidence="2">The sequence shown here is derived from an EMBL/GenBank/DDBJ whole genome shotgun (WGS) entry which is preliminary data.</text>
</comment>
<dbReference type="Pfam" id="PF20231">
    <property type="entry name" value="DUF6589"/>
    <property type="match status" value="1"/>
</dbReference>
<dbReference type="STRING" id="27349.A0A0L6UJQ4"/>
<dbReference type="EMBL" id="LAVV01010631">
    <property type="protein sequence ID" value="KNZ48776.1"/>
    <property type="molecule type" value="Genomic_DNA"/>
</dbReference>
<gene>
    <name evidence="2" type="ORF">VP01_541g11</name>
</gene>
<dbReference type="InterPro" id="IPR046496">
    <property type="entry name" value="DUF6589"/>
</dbReference>
<dbReference type="Proteomes" id="UP000037035">
    <property type="component" value="Unassembled WGS sequence"/>
</dbReference>
<protein>
    <recommendedName>
        <fullName evidence="1">DUF6589 domain-containing protein</fullName>
    </recommendedName>
</protein>
<sequence>MQSIPSLNPTVKPRPPPVPEHVRLFQICDTINSHSLTPKKFFLALLQNQHPSVVDCLKKWPESGAVLTLELLKILLGVLSKNPTGRHMWEAFVLEQAIQIVGQEWPPTGNYPEGFFQSSTSVKANVFAHNSKQYHSTVCRSYEDQDELTRLMVVFATNCRLNALQLRNCQLLACALNALSAKAEKGLKDAFKHSLEDSLIAPIICVNNLNMEERVHTHSTGHQNHLFHGNWGYIHLPPKNFFATLNLQELALQSYHDMLQKLLEFCIMPSMFMLTCKSEDTYRQYQQTRPLQFASIQTPWNPYPTLPQTFTCSSLWRLWTTVQKGLDRSSSLVPNRPISTCCDFKSLRALQAPSKYPQHNLNNVFFQLGAAHTSWNISHTIFKTHFGDPKLSLDTGGWHVLNSLGFPHNKPMPKRDFSLILKYMERLHEATMLYCIDQFCTGKERAKALNGESAKLHNILVQLHEFSTVIEASCAMKAGDIRHVLHVWKMCVMSQSLDLSQVCCHSLLISPSVCPNHFVGKDFYLEIQNYWLKFLYKCCGMKNCLSRTARMVSIFLNPQ</sequence>
<proteinExistence type="predicted"/>
<accession>A0A0L6UJQ4</accession>